<protein>
    <recommendedName>
        <fullName evidence="2">MobA/VirD2-like nuclease domain-containing protein</fullName>
    </recommendedName>
</protein>
<dbReference type="Pfam" id="PF03432">
    <property type="entry name" value="Relaxase"/>
    <property type="match status" value="1"/>
</dbReference>
<name>A0A2C6BXB6_FUSNP</name>
<dbReference type="Proteomes" id="UP000221852">
    <property type="component" value="Unassembled WGS sequence"/>
</dbReference>
<keyword evidence="1" id="KW-0175">Coiled coil</keyword>
<organism evidence="3 4">
    <name type="scientific">Fusobacterium nucleatum subsp. polymorphum</name>
    <name type="common">Fusobacterium polymorphum</name>
    <dbReference type="NCBI Taxonomy" id="76857"/>
    <lineage>
        <taxon>Bacteria</taxon>
        <taxon>Fusobacteriati</taxon>
        <taxon>Fusobacteriota</taxon>
        <taxon>Fusobacteriia</taxon>
        <taxon>Fusobacteriales</taxon>
        <taxon>Fusobacteriaceae</taxon>
        <taxon>Fusobacterium</taxon>
    </lineage>
</organism>
<evidence type="ECO:0000313" key="4">
    <source>
        <dbReference type="Proteomes" id="UP000221852"/>
    </source>
</evidence>
<sequence length="464" mass="54776">MPILKAIGKNKDKKKGSTKQTLAGMKAVLNYIARAGKEEQIYKAFGMGLSDNVDKANNTIIFNKKTHDKVDSNLYKHFALSFPPGFDNLELIEKITREFVQKEYVDKGFLCYVGIHIDKDHYHSHILVDTVNFNTGYKLHQLDNADMKKARYKDKILPEQEISLEHLKNSMEEISLKYGVESPERNKEKDKSINIGTMSKYKGVTKENSWRTKIAKNFEDIVLNLNTTIENLQDKLKEKGIFFNRFNKEKRTLTLGTMYEDKGKTKKGLVKLSTLEAEEDYRFQVTKNIYNWDNLWEELDKHKVKLLEQEKEKNNEINLELDLDIFDEIEKEIKLELEKEKELTKSKTKTKTYTIEEERQIDENTRIWIENYNKKQEIEKENNKSVEKKEEKPKVVELNAIEKAKISQQLAEEQRLKELEAEKLAKKKKATVTEWVDEKDQWVDEKDEWVSEWEDDKNDWDLSK</sequence>
<evidence type="ECO:0000259" key="2">
    <source>
        <dbReference type="Pfam" id="PF03432"/>
    </source>
</evidence>
<proteinExistence type="predicted"/>
<dbReference type="AlphaFoldDB" id="A0A2C6BXB6"/>
<reference evidence="3 4" key="1">
    <citation type="submission" date="2017-06" db="EMBL/GenBank/DDBJ databases">
        <title>Draft genome sequence of Fusobacterium nucleatum subsp. polymorphum KCOM 1330 (=ChDC F330).</title>
        <authorList>
            <person name="Kook J.-K."/>
            <person name="Park S.-N."/>
            <person name="Lim Y.K."/>
            <person name="Roh H."/>
        </authorList>
    </citation>
    <scope>NUCLEOTIDE SEQUENCE [LARGE SCALE GENOMIC DNA]</scope>
    <source>
        <strain evidence="4">KCOM 1330 (ChDC F330)</strain>
    </source>
</reference>
<comment type="caution">
    <text evidence="3">The sequence shown here is derived from an EMBL/GenBank/DDBJ whole genome shotgun (WGS) entry which is preliminary data.</text>
</comment>
<feature type="domain" description="MobA/VirD2-like nuclease" evidence="2">
    <location>
        <begin position="31"/>
        <end position="148"/>
    </location>
</feature>
<evidence type="ECO:0000256" key="1">
    <source>
        <dbReference type="SAM" id="Coils"/>
    </source>
</evidence>
<dbReference type="EMBL" id="NIRQ01000002">
    <property type="protein sequence ID" value="PHI11166.1"/>
    <property type="molecule type" value="Genomic_DNA"/>
</dbReference>
<dbReference type="InterPro" id="IPR005094">
    <property type="entry name" value="Endonuclease_MobA/VirD2"/>
</dbReference>
<gene>
    <name evidence="3" type="ORF">CBG59_12950</name>
</gene>
<evidence type="ECO:0000313" key="3">
    <source>
        <dbReference type="EMBL" id="PHI11166.1"/>
    </source>
</evidence>
<dbReference type="RefSeq" id="WP_098995325.1">
    <property type="nucleotide sequence ID" value="NZ_CP084162.1"/>
</dbReference>
<accession>A0A2C6BXB6</accession>
<feature type="coiled-coil region" evidence="1">
    <location>
        <begin position="369"/>
        <end position="429"/>
    </location>
</feature>
<dbReference type="Gene3D" id="3.30.930.30">
    <property type="match status" value="1"/>
</dbReference>